<keyword evidence="4" id="KW-1185">Reference proteome</keyword>
<name>A0ABW0YXN0_9ACTN</name>
<organism evidence="3 4">
    <name type="scientific">Streptomyces gamaensis</name>
    <dbReference type="NCBI Taxonomy" id="1763542"/>
    <lineage>
        <taxon>Bacteria</taxon>
        <taxon>Bacillati</taxon>
        <taxon>Actinomycetota</taxon>
        <taxon>Actinomycetes</taxon>
        <taxon>Kitasatosporales</taxon>
        <taxon>Streptomycetaceae</taxon>
        <taxon>Streptomyces</taxon>
    </lineage>
</organism>
<evidence type="ECO:0000259" key="1">
    <source>
        <dbReference type="Pfam" id="PF07398"/>
    </source>
</evidence>
<dbReference type="InterPro" id="IPR010872">
    <property type="entry name" value="MDMPI_C-term_domain"/>
</dbReference>
<feature type="domain" description="MDMPI C-terminal" evidence="1">
    <location>
        <begin position="152"/>
        <end position="255"/>
    </location>
</feature>
<dbReference type="InterPro" id="IPR017517">
    <property type="entry name" value="Maleyloyr_isom"/>
</dbReference>
<dbReference type="NCBIfam" id="TIGR03083">
    <property type="entry name" value="maleylpyruvate isomerase family mycothiol-dependent enzyme"/>
    <property type="match status" value="1"/>
</dbReference>
<reference evidence="4" key="1">
    <citation type="journal article" date="2019" name="Int. J. Syst. Evol. Microbiol.">
        <title>The Global Catalogue of Microorganisms (GCM) 10K type strain sequencing project: providing services to taxonomists for standard genome sequencing and annotation.</title>
        <authorList>
            <consortium name="The Broad Institute Genomics Platform"/>
            <consortium name="The Broad Institute Genome Sequencing Center for Infectious Disease"/>
            <person name="Wu L."/>
            <person name="Ma J."/>
        </authorList>
    </citation>
    <scope>NUCLEOTIDE SEQUENCE [LARGE SCALE GENOMIC DNA]</scope>
    <source>
        <strain evidence="4">CGMCC 4.7304</strain>
    </source>
</reference>
<proteinExistence type="predicted"/>
<dbReference type="InterPro" id="IPR024344">
    <property type="entry name" value="MDMPI_metal-binding"/>
</dbReference>
<gene>
    <name evidence="3" type="ORF">ACFP1Z_07365</name>
</gene>
<accession>A0ABW0YXN0</accession>
<dbReference type="Pfam" id="PF07398">
    <property type="entry name" value="MDMPI_C"/>
    <property type="match status" value="1"/>
</dbReference>
<dbReference type="PANTHER" id="PTHR40758:SF1">
    <property type="entry name" value="CONSERVED PROTEIN"/>
    <property type="match status" value="1"/>
</dbReference>
<dbReference type="Proteomes" id="UP001596083">
    <property type="component" value="Unassembled WGS sequence"/>
</dbReference>
<comment type="caution">
    <text evidence="3">The sequence shown here is derived from an EMBL/GenBank/DDBJ whole genome shotgun (WGS) entry which is preliminary data.</text>
</comment>
<evidence type="ECO:0000259" key="2">
    <source>
        <dbReference type="Pfam" id="PF11716"/>
    </source>
</evidence>
<keyword evidence="3" id="KW-0413">Isomerase</keyword>
<dbReference type="InterPro" id="IPR034660">
    <property type="entry name" value="DinB/YfiT-like"/>
</dbReference>
<dbReference type="RefSeq" id="WP_390315098.1">
    <property type="nucleotide sequence ID" value="NZ_JBHSPB010000004.1"/>
</dbReference>
<dbReference type="Gene3D" id="1.20.120.450">
    <property type="entry name" value="dinb family like domain"/>
    <property type="match status" value="1"/>
</dbReference>
<protein>
    <submittedName>
        <fullName evidence="3">Maleylpyruvate isomerase N-terminal domain-containing protein</fullName>
    </submittedName>
</protein>
<dbReference type="EMBL" id="JBHSPB010000004">
    <property type="protein sequence ID" value="MFC5719989.1"/>
    <property type="molecule type" value="Genomic_DNA"/>
</dbReference>
<dbReference type="SUPFAM" id="SSF109854">
    <property type="entry name" value="DinB/YfiT-like putative metalloenzymes"/>
    <property type="match status" value="1"/>
</dbReference>
<sequence>MTAFTHERYCSEIVAQTALVREALRGADLSAAVPTCPEWTLAELLNHIGQAHRGAEEIVRTRAAEYDIAKIRESVEMPEGDDLAAYDAWLAEGAETLARTLREAGPDTPVWTFAGPGDAAFWARRMAHETVIHRADVALATGAAFGIDDPALAVDCFDEWLAIVSSPVALAFKPQLKEVLGQGHTIHVHATDAAPELEAEWVIDLTGETIAWRRAHEKSSVAVRGPLTDVLLVLYRRRSPSGEGIEVTGDRAVLEGWLERASF</sequence>
<dbReference type="GO" id="GO:0016853">
    <property type="term" value="F:isomerase activity"/>
    <property type="evidence" value="ECO:0007669"/>
    <property type="project" value="UniProtKB-KW"/>
</dbReference>
<evidence type="ECO:0000313" key="3">
    <source>
        <dbReference type="EMBL" id="MFC5719989.1"/>
    </source>
</evidence>
<feature type="domain" description="Mycothiol-dependent maleylpyruvate isomerase metal-binding" evidence="2">
    <location>
        <begin position="12"/>
        <end position="138"/>
    </location>
</feature>
<evidence type="ECO:0000313" key="4">
    <source>
        <dbReference type="Proteomes" id="UP001596083"/>
    </source>
</evidence>
<dbReference type="PANTHER" id="PTHR40758">
    <property type="entry name" value="CONSERVED PROTEIN"/>
    <property type="match status" value="1"/>
</dbReference>
<dbReference type="Pfam" id="PF11716">
    <property type="entry name" value="MDMPI_N"/>
    <property type="match status" value="1"/>
</dbReference>